<reference evidence="2 3" key="1">
    <citation type="submission" date="2018-07" db="EMBL/GenBank/DDBJ databases">
        <title>Genome analysis of Larkinella rosea.</title>
        <authorList>
            <person name="Zhou Z."/>
            <person name="Wang G."/>
        </authorList>
    </citation>
    <scope>NUCLEOTIDE SEQUENCE [LARGE SCALE GENOMIC DNA]</scope>
    <source>
        <strain evidence="3">zzj9</strain>
    </source>
</reference>
<accession>A0A368JLT0</accession>
<dbReference type="Gene3D" id="3.90.320.10">
    <property type="match status" value="1"/>
</dbReference>
<dbReference type="InterPro" id="IPR011604">
    <property type="entry name" value="PDDEXK-like_dom_sf"/>
</dbReference>
<dbReference type="EMBL" id="QOWE01000012">
    <property type="protein sequence ID" value="RCR68609.1"/>
    <property type="molecule type" value="Genomic_DNA"/>
</dbReference>
<dbReference type="Pfam" id="PF12705">
    <property type="entry name" value="PDDEXK_1"/>
    <property type="match status" value="1"/>
</dbReference>
<keyword evidence="3" id="KW-1185">Reference proteome</keyword>
<feature type="domain" description="PD-(D/E)XK endonuclease-like" evidence="1">
    <location>
        <begin position="695"/>
        <end position="984"/>
    </location>
</feature>
<organism evidence="2 3">
    <name type="scientific">Larkinella punicea</name>
    <dbReference type="NCBI Taxonomy" id="2315727"/>
    <lineage>
        <taxon>Bacteria</taxon>
        <taxon>Pseudomonadati</taxon>
        <taxon>Bacteroidota</taxon>
        <taxon>Cytophagia</taxon>
        <taxon>Cytophagales</taxon>
        <taxon>Spirosomataceae</taxon>
        <taxon>Larkinella</taxon>
    </lineage>
</organism>
<comment type="caution">
    <text evidence="2">The sequence shown here is derived from an EMBL/GenBank/DDBJ whole genome shotgun (WGS) entry which is preliminary data.</text>
</comment>
<dbReference type="RefSeq" id="WP_114407028.1">
    <property type="nucleotide sequence ID" value="NZ_QOWE01000012.1"/>
</dbReference>
<dbReference type="OrthoDB" id="9762792at2"/>
<protein>
    <submittedName>
        <fullName evidence="2">PD-(D/E)XK nuclease family protein</fullName>
    </submittedName>
</protein>
<name>A0A368JLT0_9BACT</name>
<evidence type="ECO:0000313" key="2">
    <source>
        <dbReference type="EMBL" id="RCR68609.1"/>
    </source>
</evidence>
<sequence length="986" mass="113460">MSFLSQVAHHIFRNHQTRMDDVWVIVPTRRAVTTFQQHLSQQSDTPFLSPHVLAVDDFIMQSAGVLQIDPVSLLFELFEVFKEIDDTLEFGRFLNWASILLTDFDRIDQYMISPSELFSYMTAAKALERWRLELPDGRAGAKLETVGTQRYFKLFENLQTAYEALHERLLSKGWAYRGMAYRLLANQVEDLVRDNPAYEKLYFVGFNALSRSEEQIVKTLLKAQKAEMLWDTDAYYMQSKRQEAGKMLRNYKRDGWSGPWTWEENGLTETLKHIQVIGVPNASMQAKVASQLYRQHADSETDAGTTALILGDETLLLPVLYSMGGSVTDLNVTMGLSLQNSHLFTLVDALFEMQRTVAAFQKKDGSGTIYIPKFNHRHVVKVLNHPFIRQYELSGLKSSAGSPNRVVQKAINTITTDNLVYLDEKQLLAMGENSPLFQVLFRRWPDDKPLVVIHQFYALIEVLRDVYTEQQDAIETEYLYLFQNLLRQLETTLEREQRNELVTIKSLKQFLYELIRQTSIPFESEGGSALQVMGMLETRALDFEHLIILSVNEGVLPQSRKLNSLIPFDACVEVGLPTYQDQESVMSYHFYRLLQRAKKVSLLYVTSADAYGTSKGEKSRFIRQLEHELVPASGGNVTISYPSVRFGKAADQKSALLPYDALEIPKSDAILAKLREDLMGKFSSAKNRVFGGMYPTSLNNFMSCSLKYYFSRVISMQEDDEVSDEMDAAEFGQWIHNTLEALDQEYRMVGAEVTTERVVEKLKLKYEEAFVNRVTESGMNRLLYKVAEDLMVRFNALQVERYGKNLEVLQTEEEWDTELEVETAIGPLRIRIAGKIDRVERLRQPDGTVLIRVADYKTGKIEARDADVKTMELLLTDAQKDKARQLWLYQYLVYKKMLQNKGLQFGNEWIDGTNTRVVAGFYSFRNMEGGFMENKLYLGTPEEFVVQTEVHLRKIITDLFDPGQPFQKTSDKKICEWCDYRKLCGR</sequence>
<evidence type="ECO:0000313" key="3">
    <source>
        <dbReference type="Proteomes" id="UP000253383"/>
    </source>
</evidence>
<dbReference type="SUPFAM" id="SSF52540">
    <property type="entry name" value="P-loop containing nucleoside triphosphate hydrolases"/>
    <property type="match status" value="1"/>
</dbReference>
<gene>
    <name evidence="2" type="ORF">DUE52_15985</name>
</gene>
<proteinExistence type="predicted"/>
<dbReference type="SUPFAM" id="SSF52980">
    <property type="entry name" value="Restriction endonuclease-like"/>
    <property type="match status" value="1"/>
</dbReference>
<dbReference type="InterPro" id="IPR027417">
    <property type="entry name" value="P-loop_NTPase"/>
</dbReference>
<dbReference type="Gene3D" id="3.40.50.300">
    <property type="entry name" value="P-loop containing nucleotide triphosphate hydrolases"/>
    <property type="match status" value="1"/>
</dbReference>
<dbReference type="InterPro" id="IPR011335">
    <property type="entry name" value="Restrct_endonuc-II-like"/>
</dbReference>
<dbReference type="Proteomes" id="UP000253383">
    <property type="component" value="Unassembled WGS sequence"/>
</dbReference>
<dbReference type="InterPro" id="IPR038726">
    <property type="entry name" value="PDDEXK_AddAB-type"/>
</dbReference>
<evidence type="ECO:0000259" key="1">
    <source>
        <dbReference type="Pfam" id="PF12705"/>
    </source>
</evidence>
<dbReference type="AlphaFoldDB" id="A0A368JLT0"/>